<reference evidence="1" key="1">
    <citation type="submission" date="2021-06" db="EMBL/GenBank/DDBJ databases">
        <authorList>
            <person name="Kallberg Y."/>
            <person name="Tangrot J."/>
            <person name="Rosling A."/>
        </authorList>
    </citation>
    <scope>NUCLEOTIDE SEQUENCE</scope>
    <source>
        <strain evidence="1">MA461A</strain>
    </source>
</reference>
<keyword evidence="2" id="KW-1185">Reference proteome</keyword>
<comment type="caution">
    <text evidence="1">The sequence shown here is derived from an EMBL/GenBank/DDBJ whole genome shotgun (WGS) entry which is preliminary data.</text>
</comment>
<name>A0ACA9P289_9GLOM</name>
<protein>
    <submittedName>
        <fullName evidence="1">3763_t:CDS:1</fullName>
    </submittedName>
</protein>
<organism evidence="1 2">
    <name type="scientific">Racocetra persica</name>
    <dbReference type="NCBI Taxonomy" id="160502"/>
    <lineage>
        <taxon>Eukaryota</taxon>
        <taxon>Fungi</taxon>
        <taxon>Fungi incertae sedis</taxon>
        <taxon>Mucoromycota</taxon>
        <taxon>Glomeromycotina</taxon>
        <taxon>Glomeromycetes</taxon>
        <taxon>Diversisporales</taxon>
        <taxon>Gigasporaceae</taxon>
        <taxon>Racocetra</taxon>
    </lineage>
</organism>
<gene>
    <name evidence="1" type="ORF">RPERSI_LOCUS9358</name>
</gene>
<dbReference type="EMBL" id="CAJVQC010017645">
    <property type="protein sequence ID" value="CAG8687196.1"/>
    <property type="molecule type" value="Genomic_DNA"/>
</dbReference>
<feature type="non-terminal residue" evidence="1">
    <location>
        <position position="232"/>
    </location>
</feature>
<sequence>RNQRLFGKLYKIDINDLICDDPLSNSMIDLGSDQFQLFENDFDLLVGEKARIRRLSKIAEGVNVIYYCWVKQESEKEQIVRDITKYLNMARLIEVATYQLPINRNEHQSVVSKNRKAKLKNSARNNKLNFYDLSIPRSEIVYAESGKWNCNEDKILEDHNKLVRFCIDRYKEISKKHVKDVLWKNNITLGINIINLRKRVKYYLPIAKAKIPLGSESVEEVEEFVHVLMTIR</sequence>
<proteinExistence type="predicted"/>
<evidence type="ECO:0000313" key="2">
    <source>
        <dbReference type="Proteomes" id="UP000789920"/>
    </source>
</evidence>
<evidence type="ECO:0000313" key="1">
    <source>
        <dbReference type="EMBL" id="CAG8687196.1"/>
    </source>
</evidence>
<feature type="non-terminal residue" evidence="1">
    <location>
        <position position="1"/>
    </location>
</feature>
<dbReference type="Proteomes" id="UP000789920">
    <property type="component" value="Unassembled WGS sequence"/>
</dbReference>
<accession>A0ACA9P289</accession>